<organism evidence="3 4">
    <name type="scientific">Halohasta litchfieldiae</name>
    <dbReference type="NCBI Taxonomy" id="1073996"/>
    <lineage>
        <taxon>Archaea</taxon>
        <taxon>Methanobacteriati</taxon>
        <taxon>Methanobacteriota</taxon>
        <taxon>Stenosarchaea group</taxon>
        <taxon>Halobacteria</taxon>
        <taxon>Halobacteriales</taxon>
        <taxon>Haloferacaceae</taxon>
        <taxon>Halohasta</taxon>
    </lineage>
</organism>
<dbReference type="SUPFAM" id="SSF52540">
    <property type="entry name" value="P-loop containing nucleoside triphosphate hydrolases"/>
    <property type="match status" value="1"/>
</dbReference>
<dbReference type="InterPro" id="IPR027417">
    <property type="entry name" value="P-loop_NTPase"/>
</dbReference>
<accession>A0A2H4Q0Y3</accession>
<dbReference type="STRING" id="1073996.SAMN05444271_11747"/>
<protein>
    <recommendedName>
        <fullName evidence="2">Helicase HerA central domain-containing protein</fullName>
    </recommendedName>
</protein>
<dbReference type="GeneID" id="35002069"/>
<feature type="compositionally biased region" description="Polar residues" evidence="1">
    <location>
        <begin position="181"/>
        <end position="194"/>
    </location>
</feature>
<dbReference type="OrthoDB" id="214394at2157"/>
<gene>
    <name evidence="3" type="ORF">SAMN05444271_11747</name>
</gene>
<name>A0A1H6VGQ1_9EURY</name>
<keyword evidence="4" id="KW-1185">Reference proteome</keyword>
<proteinExistence type="predicted"/>
<feature type="domain" description="Helicase HerA central" evidence="2">
    <location>
        <begin position="488"/>
        <end position="762"/>
    </location>
</feature>
<accession>A0A1H6VGQ1</accession>
<reference evidence="3 4" key="1">
    <citation type="submission" date="2016-10" db="EMBL/GenBank/DDBJ databases">
        <authorList>
            <person name="de Groot N.N."/>
        </authorList>
    </citation>
    <scope>NUCLEOTIDE SEQUENCE [LARGE SCALE GENOMIC DNA]</scope>
    <source>
        <strain evidence="3 4">DSM 22187</strain>
    </source>
</reference>
<feature type="region of interest" description="Disordered" evidence="1">
    <location>
        <begin position="445"/>
        <end position="464"/>
    </location>
</feature>
<dbReference type="RefSeq" id="WP_089672975.1">
    <property type="nucleotide sequence ID" value="NZ_CP024845.1"/>
</dbReference>
<dbReference type="InterPro" id="IPR051162">
    <property type="entry name" value="T4SS_component"/>
</dbReference>
<dbReference type="PANTHER" id="PTHR30121">
    <property type="entry name" value="UNCHARACTERIZED PROTEIN YJGR-RELATED"/>
    <property type="match status" value="1"/>
</dbReference>
<feature type="region of interest" description="Disordered" evidence="1">
    <location>
        <begin position="1325"/>
        <end position="1370"/>
    </location>
</feature>
<evidence type="ECO:0000259" key="2">
    <source>
        <dbReference type="Pfam" id="PF01935"/>
    </source>
</evidence>
<dbReference type="InterPro" id="IPR002789">
    <property type="entry name" value="HerA_central"/>
</dbReference>
<evidence type="ECO:0000313" key="3">
    <source>
        <dbReference type="EMBL" id="SEJ03761.1"/>
    </source>
</evidence>
<dbReference type="Proteomes" id="UP000198888">
    <property type="component" value="Unassembled WGS sequence"/>
</dbReference>
<evidence type="ECO:0000256" key="1">
    <source>
        <dbReference type="SAM" id="MobiDB-lite"/>
    </source>
</evidence>
<dbReference type="Pfam" id="PF01935">
    <property type="entry name" value="DUF87"/>
    <property type="match status" value="1"/>
</dbReference>
<feature type="region of interest" description="Disordered" evidence="1">
    <location>
        <begin position="181"/>
        <end position="202"/>
    </location>
</feature>
<feature type="compositionally biased region" description="Polar residues" evidence="1">
    <location>
        <begin position="1325"/>
        <end position="1364"/>
    </location>
</feature>
<feature type="region of interest" description="Disordered" evidence="1">
    <location>
        <begin position="131"/>
        <end position="162"/>
    </location>
</feature>
<dbReference type="PANTHER" id="PTHR30121:SF6">
    <property type="entry name" value="SLR6007 PROTEIN"/>
    <property type="match status" value="1"/>
</dbReference>
<dbReference type="KEGG" id="hae:halTADL_1256"/>
<sequence length="1454" mass="161456">MREYLRVTPTSEEVTASEIPTVLTSLHKLASEGSGGLLNALNPLHSSHPPRFEFLALSEGKDEPVEFYYGVDEHFDTLETRLRSIYPTTFDIERVEVDLETKLVPAVEFSREEFAEAVNGGDLLYEYADEETRTVASDSPEHSDADKAASSTEPPVEDGGIVADEDSETWIEIGDNAVVVGSSNARSPDDSQLPSDKPTLTDRDTILARPAIDSLHPRGVRWCGTAIRKKDWMTTLTPFTESLNGTSTRSITSPLVTLIDQLSDIELPIAFQVVFERRDSWKADGDLRKEDLADGRDTLSQEILGPLLEFDDQSTSTTERKLSETVQERIDRITAKNSSRTFTANLRAVVVPPENGELLDSQIASLRPVFDPLDGPFYGIEGQAVGDRGWREATKKKKGRTLLKRVLNRELTTGRGKTRPDLVLSGDELANFILVPSADQLSVEGTRGTRAEQQSRNPLPRPHQDLMREFTDGMAIGYALSENGEAEDVPTHIPPGLLPTHYGRFGTTGSGKSKALINDILSLYENTEGPVILIDPKGDGMTQNYMRAHARKFGTTDLEENVIHFPVPDILPGFSFFDLEPSMERGRRRVDAVQRKADHNEEILKLVMGENRYERATVAPTLIKTLIKTLFDEEYGRENGLYRESTDYFAHRQLEYAVDKLWEAGPPQPNPDEAPQSDDEEVIRVIRRQLQLDSKTFGNVMGGVGNRLAYISQDTHLRRIFNNTENRFDFRDLIDENTVILFDLGDLREEAARIMTGVILTNLDDALKERKRDLAQYPEDYVVNLIVDEAASVVVSGIMNDLLEKGRGFRLSVGLSMQFPEQMEVEGGRKVYLNALNNIGSSLIGKINVDRELARAMAHEEMDPVDFANRIRSLPRGEWIASLPSPTFGETGPYPFSIKPLPIPAGHPESDYPLTPREEAQFDEKLSAIHSRATNTFGVPESAAPTTQTPAALREVLSVTDDKLDVALAKVVRSLQLRDGVRDENGEVAVEQVDQELRRLFEDVEVDPPSYNELADIRQRTRFLETSVDLDVDEVVVRLTAAGEDVAAPDTGGVQAAGGSGHDDALLQIEEELTTLGFTVSILSQDGSEKPDGRATHPELDETFAIEVETTTPENPAKVLTNLRKAQQAGEIPLFVVRPGNSELDWAKRVEGILSPPVRELQSGEIRFYTDDSPITFNGGATEEGGVTAIRPVTGSDDNRRSIWVREDDSIVLYDGTRTEYVRLGSLSAVTKDRVPAIYSYDHTANEYLVYEPGETHTYESKTAFEKEWVPIKIPFVPEDCLQEPAFGSDSYCIVILPVDGEPMAYSDGVTSPLHTLLETSFTTVQPESTGDGTHSSDGEQGSGSTTSEENSHGEQPTTPSQESSWKDDPDAAIGQFASQWIVEDEDGVATSVEVYEVYQSWAEKQDIEPDSKSWFGRRLNNQISFERTTERQDGVPIRCYKGIRLRHGEVGDE</sequence>
<dbReference type="Gene3D" id="3.40.50.300">
    <property type="entry name" value="P-loop containing nucleotide triphosphate hydrolases"/>
    <property type="match status" value="2"/>
</dbReference>
<dbReference type="EMBL" id="FNYR01000017">
    <property type="protein sequence ID" value="SEJ03761.1"/>
    <property type="molecule type" value="Genomic_DNA"/>
</dbReference>
<evidence type="ECO:0000313" key="4">
    <source>
        <dbReference type="Proteomes" id="UP000198888"/>
    </source>
</evidence>